<dbReference type="HOGENOM" id="CLU_2406360_0_0_2"/>
<sequence>MITPGIYPNITNLSLTNVEDMPEFTVTPTPLDLFHAELDAETLPGPRYMGFGPSVIGISIDPRLLAVCFAVALIALVIWFVSFRNRLDEKED</sequence>
<organism evidence="2 3">
    <name type="scientific">Methanoregula formicica (strain DSM 22288 / NBRC 105244 / SMSP)</name>
    <dbReference type="NCBI Taxonomy" id="593750"/>
    <lineage>
        <taxon>Archaea</taxon>
        <taxon>Methanobacteriati</taxon>
        <taxon>Methanobacteriota</taxon>
        <taxon>Stenosarchaea group</taxon>
        <taxon>Methanomicrobia</taxon>
        <taxon>Methanomicrobiales</taxon>
        <taxon>Methanoregulaceae</taxon>
        <taxon>Methanoregula</taxon>
    </lineage>
</organism>
<dbReference type="GeneID" id="14310298"/>
<keyword evidence="1" id="KW-0812">Transmembrane</keyword>
<feature type="transmembrane region" description="Helical" evidence="1">
    <location>
        <begin position="64"/>
        <end position="83"/>
    </location>
</feature>
<dbReference type="InParanoid" id="L0HBB1"/>
<proteinExistence type="predicted"/>
<gene>
    <name evidence="2" type="ordered locus">Metfor_0985</name>
</gene>
<dbReference type="RefSeq" id="WP_015285001.1">
    <property type="nucleotide sequence ID" value="NC_019943.1"/>
</dbReference>
<reference evidence="3" key="1">
    <citation type="submission" date="2011-12" db="EMBL/GenBank/DDBJ databases">
        <title>Complete sequence of Methanoregula formicicum SMSP.</title>
        <authorList>
            <person name="Lucas S."/>
            <person name="Han J."/>
            <person name="Lapidus A."/>
            <person name="Cheng J.-F."/>
            <person name="Goodwin L."/>
            <person name="Pitluck S."/>
            <person name="Peters L."/>
            <person name="Ovchinnikova G."/>
            <person name="Teshima H."/>
            <person name="Detter J.C."/>
            <person name="Han C."/>
            <person name="Tapia R."/>
            <person name="Land M."/>
            <person name="Hauser L."/>
            <person name="Kyrpides N."/>
            <person name="Ivanova N."/>
            <person name="Pagani I."/>
            <person name="Imachi H."/>
            <person name="Tamaki H."/>
            <person name="Sekiguchi Y."/>
            <person name="Kamagata Y."/>
            <person name="Cadillo-Quiroz H."/>
            <person name="Zinder S."/>
            <person name="Liu W.-T."/>
            <person name="Woyke T."/>
        </authorList>
    </citation>
    <scope>NUCLEOTIDE SEQUENCE [LARGE SCALE GENOMIC DNA]</scope>
    <source>
        <strain evidence="3">DSM 22288 / NBRC 105244 / SMSP</strain>
    </source>
</reference>
<dbReference type="EMBL" id="CP003167">
    <property type="protein sequence ID" value="AGB02037.1"/>
    <property type="molecule type" value="Genomic_DNA"/>
</dbReference>
<evidence type="ECO:0000256" key="1">
    <source>
        <dbReference type="SAM" id="Phobius"/>
    </source>
</evidence>
<accession>L0HBB1</accession>
<dbReference type="Proteomes" id="UP000010824">
    <property type="component" value="Chromosome"/>
</dbReference>
<reference evidence="2 3" key="2">
    <citation type="journal article" date="2014" name="Genome Announc.">
        <title>Complete Genome Sequence of Methanoregula formicica SMSPT, a Mesophilic Hydrogenotrophic Methanogen Isolated from a Methanogenic Upflow Anaerobic Sludge Blanket Reactor.</title>
        <authorList>
            <person name="Yamamoto K."/>
            <person name="Tamaki H."/>
            <person name="Cadillo-Quiroz H."/>
            <person name="Imachi H."/>
            <person name="Kyrpides N."/>
            <person name="Woyke T."/>
            <person name="Goodwin L."/>
            <person name="Zinder S.H."/>
            <person name="Kamagata Y."/>
            <person name="Liu W.T."/>
        </authorList>
    </citation>
    <scope>NUCLEOTIDE SEQUENCE [LARGE SCALE GENOMIC DNA]</scope>
    <source>
        <strain evidence="3">DSM 22288 / NBRC 105244 / SMSP</strain>
    </source>
</reference>
<evidence type="ECO:0000313" key="3">
    <source>
        <dbReference type="Proteomes" id="UP000010824"/>
    </source>
</evidence>
<protein>
    <submittedName>
        <fullName evidence="2">Uncharacterized protein</fullName>
    </submittedName>
</protein>
<dbReference type="KEGG" id="mfo:Metfor_0985"/>
<name>L0HBB1_METFS</name>
<keyword evidence="3" id="KW-1185">Reference proteome</keyword>
<dbReference type="AlphaFoldDB" id="L0HBB1"/>
<keyword evidence="1" id="KW-1133">Transmembrane helix</keyword>
<dbReference type="STRING" id="593750.Metfor_0985"/>
<evidence type="ECO:0000313" key="2">
    <source>
        <dbReference type="EMBL" id="AGB02037.1"/>
    </source>
</evidence>
<keyword evidence="1" id="KW-0472">Membrane</keyword>